<dbReference type="InterPro" id="IPR032466">
    <property type="entry name" value="Metal_Hydrolase"/>
</dbReference>
<evidence type="ECO:0000313" key="4">
    <source>
        <dbReference type="Proteomes" id="UP001621714"/>
    </source>
</evidence>
<dbReference type="GO" id="GO:0016787">
    <property type="term" value="F:hydrolase activity"/>
    <property type="evidence" value="ECO:0007669"/>
    <property type="project" value="UniProtKB-KW"/>
</dbReference>
<dbReference type="InterPro" id="IPR001130">
    <property type="entry name" value="TatD-like"/>
</dbReference>
<dbReference type="CDD" id="cd01310">
    <property type="entry name" value="TatD_DNAse"/>
    <property type="match status" value="1"/>
</dbReference>
<gene>
    <name evidence="3" type="ORF">V6U78_07600</name>
</gene>
<dbReference type="SUPFAM" id="SSF51556">
    <property type="entry name" value="Metallo-dependent hydrolases"/>
    <property type="match status" value="1"/>
</dbReference>
<dbReference type="EC" id="3.1.-.-" evidence="3"/>
<dbReference type="InterPro" id="IPR018228">
    <property type="entry name" value="DNase_TatD-rel_CS"/>
</dbReference>
<protein>
    <submittedName>
        <fullName evidence="3">TatD family hydrolase</fullName>
        <ecNumber evidence="3">3.1.-.-</ecNumber>
    </submittedName>
</protein>
<accession>A0ABW8PY40</accession>
<keyword evidence="4" id="KW-1185">Reference proteome</keyword>
<dbReference type="EMBL" id="JBANFI010000004">
    <property type="protein sequence ID" value="MFK7160896.1"/>
    <property type="molecule type" value="Genomic_DNA"/>
</dbReference>
<reference evidence="3 4" key="1">
    <citation type="submission" date="2024-02" db="EMBL/GenBank/DDBJ databases">
        <title>Marinospirillum sp. MEB 164 isolated from Lonar lake sediment.</title>
        <authorList>
            <person name="Joshi A."/>
            <person name="Thite S."/>
        </authorList>
    </citation>
    <scope>NUCLEOTIDE SEQUENCE [LARGE SCALE GENOMIC DNA]</scope>
    <source>
        <strain evidence="3 4">MEB164</strain>
    </source>
</reference>
<dbReference type="Proteomes" id="UP001621714">
    <property type="component" value="Unassembled WGS sequence"/>
</dbReference>
<evidence type="ECO:0000313" key="3">
    <source>
        <dbReference type="EMBL" id="MFK7160896.1"/>
    </source>
</evidence>
<comment type="caution">
    <text evidence="3">The sequence shown here is derived from an EMBL/GenBank/DDBJ whole genome shotgun (WGS) entry which is preliminary data.</text>
</comment>
<dbReference type="PIRSF" id="PIRSF005902">
    <property type="entry name" value="DNase_TatD"/>
    <property type="match status" value="1"/>
</dbReference>
<comment type="similarity">
    <text evidence="1">Belongs to the metallo-dependent hydrolases superfamily. TatD-type hydrolase family.</text>
</comment>
<name>A0ABW8PY40_9GAMM</name>
<dbReference type="PANTHER" id="PTHR46124">
    <property type="entry name" value="D-AMINOACYL-TRNA DEACYLASE"/>
    <property type="match status" value="1"/>
</dbReference>
<dbReference type="RefSeq" id="WP_405339059.1">
    <property type="nucleotide sequence ID" value="NZ_JBANFI010000004.1"/>
</dbReference>
<sequence length="265" mass="29382">MGLCITDAHCHLDFPIFDAERALLLDQARALGVRRFILPATQAIYWPRLLDLAQQHQDCWVCLGLHPYWVATHQQSDLQALDQLIQAQKARTPATRLVAIGEIGIDLSTPALQAQEARQWSFLDAQLALAKRYDLPVVLHVRQALDRVIQRLRRAALPRAGLIHAFSGSVQQAQQLVDLGFSLGLGGALTYPRAQKLRRVATTLPASAFLLETDSPDMPLCGFQGQINTPAQLVRVLDCWAALRSEPASVLAALVEQKVDQLFFD</sequence>
<evidence type="ECO:0000256" key="2">
    <source>
        <dbReference type="ARBA" id="ARBA00022801"/>
    </source>
</evidence>
<dbReference type="PANTHER" id="PTHR46124:SF3">
    <property type="entry name" value="HYDROLASE"/>
    <property type="match status" value="1"/>
</dbReference>
<dbReference type="Pfam" id="PF01026">
    <property type="entry name" value="TatD_DNase"/>
    <property type="match status" value="1"/>
</dbReference>
<evidence type="ECO:0000256" key="1">
    <source>
        <dbReference type="ARBA" id="ARBA00009275"/>
    </source>
</evidence>
<proteinExistence type="inferred from homology"/>
<keyword evidence="2 3" id="KW-0378">Hydrolase</keyword>
<dbReference type="PROSITE" id="PS01090">
    <property type="entry name" value="TATD_2"/>
    <property type="match status" value="1"/>
</dbReference>
<organism evidence="3 4">
    <name type="scientific">Marinospirillum alkalitolerans</name>
    <dbReference type="NCBI Taxonomy" id="3123374"/>
    <lineage>
        <taxon>Bacteria</taxon>
        <taxon>Pseudomonadati</taxon>
        <taxon>Pseudomonadota</taxon>
        <taxon>Gammaproteobacteria</taxon>
        <taxon>Oceanospirillales</taxon>
        <taxon>Oceanospirillaceae</taxon>
        <taxon>Marinospirillum</taxon>
    </lineage>
</organism>
<dbReference type="Gene3D" id="3.20.20.140">
    <property type="entry name" value="Metal-dependent hydrolases"/>
    <property type="match status" value="1"/>
</dbReference>